<dbReference type="InterPro" id="IPR000581">
    <property type="entry name" value="ILV_EDD_N"/>
</dbReference>
<feature type="domain" description="Dihydroxy-acid/6-phosphogluconate dehydratase C-terminal" evidence="11">
    <location>
        <begin position="405"/>
        <end position="592"/>
    </location>
</feature>
<evidence type="ECO:0000313" key="12">
    <source>
        <dbReference type="EMBL" id="OOE85700.1"/>
    </source>
</evidence>
<dbReference type="Pfam" id="PF00920">
    <property type="entry name" value="ILVD_EDD_N"/>
    <property type="match status" value="1"/>
</dbReference>
<dbReference type="Gene3D" id="3.50.30.80">
    <property type="entry name" value="IlvD/EDD C-terminal domain-like"/>
    <property type="match status" value="1"/>
</dbReference>
<feature type="domain" description="Dihydroxy-acid/6-phosphogluconate dehydratase N-terminal" evidence="10">
    <location>
        <begin position="68"/>
        <end position="376"/>
    </location>
</feature>
<keyword evidence="5" id="KW-0411">Iron-sulfur</keyword>
<evidence type="ECO:0000256" key="2">
    <source>
        <dbReference type="ARBA" id="ARBA00022485"/>
    </source>
</evidence>
<dbReference type="PROSITE" id="PS00887">
    <property type="entry name" value="ILVD_EDD_2"/>
    <property type="match status" value="1"/>
</dbReference>
<dbReference type="EMBL" id="MUFB01000011">
    <property type="protein sequence ID" value="OOE85700.1"/>
    <property type="molecule type" value="Genomic_DNA"/>
</dbReference>
<accession>A0ABX3K9Z1</accession>
<protein>
    <recommendedName>
        <fullName evidence="9">Phosphogluconate dehydratase</fullName>
        <ecNumber evidence="9">4.2.1.12</ecNumber>
    </recommendedName>
</protein>
<dbReference type="PANTHER" id="PTHR43661:SF1">
    <property type="entry name" value="PHOSPHOGLUCONATE DEHYDRATASE"/>
    <property type="match status" value="1"/>
</dbReference>
<keyword evidence="13" id="KW-1185">Reference proteome</keyword>
<keyword evidence="7" id="KW-0456">Lyase</keyword>
<dbReference type="InterPro" id="IPR037237">
    <property type="entry name" value="IlvD/EDD_N"/>
</dbReference>
<evidence type="ECO:0000256" key="6">
    <source>
        <dbReference type="ARBA" id="ARBA00023064"/>
    </source>
</evidence>
<name>A0ABX3K9Z1_9GAMM</name>
<evidence type="ECO:0000256" key="7">
    <source>
        <dbReference type="ARBA" id="ARBA00023239"/>
    </source>
</evidence>
<gene>
    <name evidence="12" type="ORF">BZG73_07480</name>
</gene>
<evidence type="ECO:0000259" key="11">
    <source>
        <dbReference type="Pfam" id="PF24877"/>
    </source>
</evidence>
<dbReference type="RefSeq" id="WP_077667998.1">
    <property type="nucleotide sequence ID" value="NZ_MUFB01000011.1"/>
</dbReference>
<comment type="similarity">
    <text evidence="1">Belongs to the IlvD/Edd family.</text>
</comment>
<dbReference type="InterPro" id="IPR004786">
    <property type="entry name" value="6-phosphgluc_deHydtase"/>
</dbReference>
<keyword evidence="6" id="KW-0311">Gluconate utilization</keyword>
<dbReference type="InterPro" id="IPR042096">
    <property type="entry name" value="Dihydro-acid_dehy_C"/>
</dbReference>
<dbReference type="NCBIfam" id="TIGR01196">
    <property type="entry name" value="edd"/>
    <property type="match status" value="1"/>
</dbReference>
<dbReference type="Proteomes" id="UP000189410">
    <property type="component" value="Unassembled WGS sequence"/>
</dbReference>
<keyword evidence="2" id="KW-0004">4Fe-4S</keyword>
<keyword evidence="4" id="KW-0408">Iron</keyword>
<evidence type="ECO:0000256" key="5">
    <source>
        <dbReference type="ARBA" id="ARBA00023014"/>
    </source>
</evidence>
<dbReference type="PANTHER" id="PTHR43661">
    <property type="entry name" value="D-XYLONATE DEHYDRATASE"/>
    <property type="match status" value="1"/>
</dbReference>
<evidence type="ECO:0000256" key="3">
    <source>
        <dbReference type="ARBA" id="ARBA00022723"/>
    </source>
</evidence>
<keyword evidence="8" id="KW-0119">Carbohydrate metabolism</keyword>
<keyword evidence="3" id="KW-0479">Metal-binding</keyword>
<evidence type="ECO:0000259" key="10">
    <source>
        <dbReference type="Pfam" id="PF00920"/>
    </source>
</evidence>
<evidence type="ECO:0000256" key="1">
    <source>
        <dbReference type="ARBA" id="ARBA00006486"/>
    </source>
</evidence>
<organism evidence="12 13">
    <name type="scientific">Salinivibrio siamensis</name>
    <dbReference type="NCBI Taxonomy" id="414286"/>
    <lineage>
        <taxon>Bacteria</taxon>
        <taxon>Pseudomonadati</taxon>
        <taxon>Pseudomonadota</taxon>
        <taxon>Gammaproteobacteria</taxon>
        <taxon>Vibrionales</taxon>
        <taxon>Vibrionaceae</taxon>
        <taxon>Salinivibrio</taxon>
    </lineage>
</organism>
<dbReference type="SUPFAM" id="SSF52016">
    <property type="entry name" value="LeuD/IlvD-like"/>
    <property type="match status" value="1"/>
</dbReference>
<proteinExistence type="inferred from homology"/>
<reference evidence="12 13" key="1">
    <citation type="journal article" date="2017" name="Genome Announc.">
        <title>Draft Genome Sequences of Salinivibrio proteolyticus, Salinivibrio sharmensis, Salinivibrio siamensis, Salinivibrio costicola subsp. alcaliphilus, Salinivibrio costicola subsp. vallismortis, and 29 New Isolates Belonging to the Genus Salinivibrio.</title>
        <authorList>
            <person name="Lopez-Hermoso C."/>
            <person name="de la Haba R.R."/>
            <person name="Sanchez-Porro C."/>
            <person name="Bayliss S.C."/>
            <person name="Feil E.J."/>
            <person name="Ventosa A."/>
        </authorList>
    </citation>
    <scope>NUCLEOTIDE SEQUENCE [LARGE SCALE GENOMIC DNA]</scope>
    <source>
        <strain evidence="12 13">JCM 14472</strain>
    </source>
</reference>
<evidence type="ECO:0000256" key="4">
    <source>
        <dbReference type="ARBA" id="ARBA00023004"/>
    </source>
</evidence>
<evidence type="ECO:0000256" key="9">
    <source>
        <dbReference type="NCBIfam" id="TIGR01196"/>
    </source>
</evidence>
<evidence type="ECO:0000256" key="8">
    <source>
        <dbReference type="ARBA" id="ARBA00023277"/>
    </source>
</evidence>
<dbReference type="Pfam" id="PF24877">
    <property type="entry name" value="ILV_EDD_C"/>
    <property type="match status" value="1"/>
</dbReference>
<dbReference type="SUPFAM" id="SSF143975">
    <property type="entry name" value="IlvD/EDD N-terminal domain-like"/>
    <property type="match status" value="1"/>
</dbReference>
<dbReference type="EC" id="4.2.1.12" evidence="9"/>
<comment type="caution">
    <text evidence="12">The sequence shown here is derived from an EMBL/GenBank/DDBJ whole genome shotgun (WGS) entry which is preliminary data.</text>
</comment>
<dbReference type="PROSITE" id="PS00886">
    <property type="entry name" value="ILVD_EDD_1"/>
    <property type="match status" value="1"/>
</dbReference>
<dbReference type="InterPro" id="IPR020558">
    <property type="entry name" value="DiOHA_6PGluconate_deHydtase_CS"/>
</dbReference>
<sequence length="601" mass="63017">MVHSNVEAVTKELRQRSESARTAFLRQTQRQADMGKTRASLSCGNIAHAVAASCQQDKQHMLDMTTANVAIISAYNDMLSAHAPYADYPDQIKAALQPLGHTAQVAGCVPAMCDGVTQGQPGMEMSLFSRDVIAQATAISLSHNVYDATLLLGVCDKIAPGQLMGALAYAHLPTLFVPSGPMSTGTTNEEKVAVRQAYAAGDVGKEALFAMECQAYHSPGTCTFYGTANTNQLVLEAMGLILPGAAFVAPNSALRHALTCYAATALASQCAGSATYRPLCDVVTEKSVINGVVALLASGGSTNHTIHLVAMARAAGIILTWEDIDTLSHVVPLLTRMYPNGPADINAFEAAGGVPTLMVHLHALGLLHDDTLPAVGQFSDQLTTPRLDQGQLVWEPAAPSTDTGVIAASGSHFSSTSGLRMLSGNMGNAVIKVSAVAPAHRVVCAPARVFDCQHQVEQAYQGGEFNQDVVVVVRFNGPAANGMPELHKLMPILGNVQKMGYQVALVTDGRLSGASGKVPAALHVCPEAMHGGALAVIKDGDLITLDANAGVLTCHADLSLRPVTEPPQATNTWGRDLFAAARQQVSRADEGATYLFPSPRA</sequence>
<dbReference type="InterPro" id="IPR056740">
    <property type="entry name" value="ILV_EDD_C"/>
</dbReference>
<evidence type="ECO:0000313" key="13">
    <source>
        <dbReference type="Proteomes" id="UP000189410"/>
    </source>
</evidence>